<dbReference type="GO" id="GO:0015031">
    <property type="term" value="P:protein transport"/>
    <property type="evidence" value="ECO:0007669"/>
    <property type="project" value="UniProtKB-KW"/>
</dbReference>
<name>A0A553H1T2_9PSED</name>
<evidence type="ECO:0000256" key="2">
    <source>
        <dbReference type="ARBA" id="ARBA00022448"/>
    </source>
</evidence>
<dbReference type="OrthoDB" id="6997042at2"/>
<accession>A0A553H1T2</accession>
<dbReference type="GO" id="GO:0005886">
    <property type="term" value="C:plasma membrane"/>
    <property type="evidence" value="ECO:0007669"/>
    <property type="project" value="UniProtKB-SubCell"/>
</dbReference>
<evidence type="ECO:0000313" key="11">
    <source>
        <dbReference type="EMBL" id="TRX75708.1"/>
    </source>
</evidence>
<dbReference type="RefSeq" id="WP_143487100.1">
    <property type="nucleotide sequence ID" value="NZ_VJOY01000003.1"/>
</dbReference>
<evidence type="ECO:0000256" key="8">
    <source>
        <dbReference type="ARBA" id="ARBA00023136"/>
    </source>
</evidence>
<evidence type="ECO:0000256" key="7">
    <source>
        <dbReference type="ARBA" id="ARBA00022989"/>
    </source>
</evidence>
<protein>
    <recommendedName>
        <fullName evidence="10">Type II secretion system protein GspC N-terminal domain-containing protein</fullName>
    </recommendedName>
</protein>
<evidence type="ECO:0000259" key="10">
    <source>
        <dbReference type="Pfam" id="PF11356"/>
    </source>
</evidence>
<keyword evidence="4" id="KW-0997">Cell inner membrane</keyword>
<sequence>MQLLLGTALVIAMSISLAWQTAAWLRLLREQDGSVATASAPSTQPPSVDNMQRLFGSASLAGDGPPPATNLRLTLHGSFVHNDPQRSSAIIQREGSKPQRFGLGQELDSGVKLHAVYRDRVELERNGRLETLPFPASRSASASANVDPNENEGGGYGAPPPYEDNQPPADAGDPLSGLQEENADMLRQRMEALRQQMEAAGSLPPPDAPTDQPMESD</sequence>
<keyword evidence="8" id="KW-0472">Membrane</keyword>
<dbReference type="Gene3D" id="2.30.30.830">
    <property type="match status" value="1"/>
</dbReference>
<dbReference type="Proteomes" id="UP000315235">
    <property type="component" value="Unassembled WGS sequence"/>
</dbReference>
<evidence type="ECO:0000313" key="12">
    <source>
        <dbReference type="Proteomes" id="UP000315235"/>
    </source>
</evidence>
<keyword evidence="3" id="KW-1003">Cell membrane</keyword>
<comment type="caution">
    <text evidence="11">The sequence shown here is derived from an EMBL/GenBank/DDBJ whole genome shotgun (WGS) entry which is preliminary data.</text>
</comment>
<dbReference type="AlphaFoldDB" id="A0A553H1T2"/>
<evidence type="ECO:0000256" key="5">
    <source>
        <dbReference type="ARBA" id="ARBA00022692"/>
    </source>
</evidence>
<feature type="domain" description="Type II secretion system protein GspC N-terminal" evidence="10">
    <location>
        <begin position="22"/>
        <end position="133"/>
    </location>
</feature>
<proteinExistence type="predicted"/>
<dbReference type="Pfam" id="PF11356">
    <property type="entry name" value="T2SSC"/>
    <property type="match status" value="1"/>
</dbReference>
<evidence type="ECO:0000256" key="6">
    <source>
        <dbReference type="ARBA" id="ARBA00022927"/>
    </source>
</evidence>
<keyword evidence="5" id="KW-0812">Transmembrane</keyword>
<feature type="region of interest" description="Disordered" evidence="9">
    <location>
        <begin position="134"/>
        <end position="217"/>
    </location>
</feature>
<gene>
    <name evidence="11" type="ORF">FM069_04530</name>
</gene>
<evidence type="ECO:0000256" key="1">
    <source>
        <dbReference type="ARBA" id="ARBA00004533"/>
    </source>
</evidence>
<dbReference type="InterPro" id="IPR024961">
    <property type="entry name" value="T2SS_GspC_N"/>
</dbReference>
<evidence type="ECO:0000256" key="9">
    <source>
        <dbReference type="SAM" id="MobiDB-lite"/>
    </source>
</evidence>
<evidence type="ECO:0000256" key="3">
    <source>
        <dbReference type="ARBA" id="ARBA00022475"/>
    </source>
</evidence>
<keyword evidence="2" id="KW-0813">Transport</keyword>
<reference evidence="11 12" key="1">
    <citation type="submission" date="2019-07" db="EMBL/GenBank/DDBJ databases">
        <title>Pseudomonas mangiferae sp. nov., isolated from bark of mango tree in Thailand.</title>
        <authorList>
            <person name="Srisuk N."/>
            <person name="Anurat P."/>
        </authorList>
    </citation>
    <scope>NUCLEOTIDE SEQUENCE [LARGE SCALE GENOMIC DNA]</scope>
    <source>
        <strain evidence="11 12">DMKU_BBB3-04</strain>
    </source>
</reference>
<dbReference type="EMBL" id="VJOY01000003">
    <property type="protein sequence ID" value="TRX75708.1"/>
    <property type="molecule type" value="Genomic_DNA"/>
</dbReference>
<keyword evidence="12" id="KW-1185">Reference proteome</keyword>
<comment type="subcellular location">
    <subcellularLocation>
        <location evidence="1">Cell inner membrane</location>
    </subcellularLocation>
</comment>
<organism evidence="11 12">
    <name type="scientific">Pseudomonas mangiferae</name>
    <dbReference type="NCBI Taxonomy" id="2593654"/>
    <lineage>
        <taxon>Bacteria</taxon>
        <taxon>Pseudomonadati</taxon>
        <taxon>Pseudomonadota</taxon>
        <taxon>Gammaproteobacteria</taxon>
        <taxon>Pseudomonadales</taxon>
        <taxon>Pseudomonadaceae</taxon>
        <taxon>Pseudomonas</taxon>
    </lineage>
</organism>
<keyword evidence="7" id="KW-1133">Transmembrane helix</keyword>
<keyword evidence="6" id="KW-0653">Protein transport</keyword>
<evidence type="ECO:0000256" key="4">
    <source>
        <dbReference type="ARBA" id="ARBA00022519"/>
    </source>
</evidence>